<evidence type="ECO:0000313" key="2">
    <source>
        <dbReference type="Proteomes" id="UP000260644"/>
    </source>
</evidence>
<dbReference type="AlphaFoldDB" id="A0A3E1Y7V5"/>
<accession>A0A3E1Y7V5</accession>
<dbReference type="EMBL" id="QPMM01000009">
    <property type="protein sequence ID" value="RFS21149.1"/>
    <property type="molecule type" value="Genomic_DNA"/>
</dbReference>
<proteinExistence type="predicted"/>
<comment type="caution">
    <text evidence="1">The sequence shown here is derived from an EMBL/GenBank/DDBJ whole genome shotgun (WGS) entry which is preliminary data.</text>
</comment>
<name>A0A3E1Y7V5_9BACT</name>
<protein>
    <submittedName>
        <fullName evidence="1">Uncharacterized protein</fullName>
    </submittedName>
</protein>
<evidence type="ECO:0000313" key="1">
    <source>
        <dbReference type="EMBL" id="RFS21149.1"/>
    </source>
</evidence>
<organism evidence="1 2">
    <name type="scientific">Chitinophaga silvatica</name>
    <dbReference type="NCBI Taxonomy" id="2282649"/>
    <lineage>
        <taxon>Bacteria</taxon>
        <taxon>Pseudomonadati</taxon>
        <taxon>Bacteroidota</taxon>
        <taxon>Chitinophagia</taxon>
        <taxon>Chitinophagales</taxon>
        <taxon>Chitinophagaceae</taxon>
        <taxon>Chitinophaga</taxon>
    </lineage>
</organism>
<gene>
    <name evidence="1" type="ORF">DVR12_17595</name>
</gene>
<keyword evidence="2" id="KW-1185">Reference proteome</keyword>
<reference evidence="1 2" key="1">
    <citation type="submission" date="2018-07" db="EMBL/GenBank/DDBJ databases">
        <title>Chitinophaga K2CV101002-2 sp. nov., isolated from a monsoon evergreen broad-leaved forest soil.</title>
        <authorList>
            <person name="Lv Y."/>
        </authorList>
    </citation>
    <scope>NUCLEOTIDE SEQUENCE [LARGE SCALE GENOMIC DNA]</scope>
    <source>
        <strain evidence="1 2">GDMCC 1.1288</strain>
    </source>
</reference>
<sequence>MVKYLCLLGFLAICGKTINISDSTKVSYKIITDTGFVIYTQPHFTGLFVVTRSDNFIKELDDSNSLKYYKTYHEDFKKFILLNDTLPKFIKYDSSICVYNNGKLDQVSITYFRVVLTLRIPKNVVLNNVVPRNYQSEYYLENKRSGKKTYLMEYGSPIWDIFDCIAYKLLP</sequence>
<dbReference type="Proteomes" id="UP000260644">
    <property type="component" value="Unassembled WGS sequence"/>
</dbReference>